<evidence type="ECO:0000313" key="3">
    <source>
        <dbReference type="Proteomes" id="UP000270272"/>
    </source>
</evidence>
<dbReference type="EMBL" id="LR134204">
    <property type="protein sequence ID" value="VEB88581.1"/>
    <property type="molecule type" value="Genomic_DNA"/>
</dbReference>
<feature type="signal peptide" evidence="1">
    <location>
        <begin position="1"/>
        <end position="22"/>
    </location>
</feature>
<sequence length="54" mass="5956">MKIRQLFYGLLFSGMVAHPALSACIKVTSASPFLRRRKTQAMWAPVGAAWGMAM</sequence>
<dbReference type="AlphaFoldDB" id="A0A447UK86"/>
<gene>
    <name evidence="2" type="ORF">NCTC11075_01888</name>
</gene>
<keyword evidence="1" id="KW-0732">Signal</keyword>
<protein>
    <submittedName>
        <fullName evidence="2">Uncharacterized protein</fullName>
    </submittedName>
</protein>
<dbReference type="Proteomes" id="UP000270272">
    <property type="component" value="Chromosome"/>
</dbReference>
<organism evidence="2 3">
    <name type="scientific">Citrobacter koseri</name>
    <name type="common">Citrobacter diversus</name>
    <dbReference type="NCBI Taxonomy" id="545"/>
    <lineage>
        <taxon>Bacteria</taxon>
        <taxon>Pseudomonadati</taxon>
        <taxon>Pseudomonadota</taxon>
        <taxon>Gammaproteobacteria</taxon>
        <taxon>Enterobacterales</taxon>
        <taxon>Enterobacteriaceae</taxon>
        <taxon>Citrobacter</taxon>
    </lineage>
</organism>
<name>A0A447UK86_CITKO</name>
<proteinExistence type="predicted"/>
<reference evidence="2 3" key="1">
    <citation type="submission" date="2018-12" db="EMBL/GenBank/DDBJ databases">
        <authorList>
            <consortium name="Pathogen Informatics"/>
        </authorList>
    </citation>
    <scope>NUCLEOTIDE SEQUENCE [LARGE SCALE GENOMIC DNA]</scope>
    <source>
        <strain evidence="2 3">NCTC11075</strain>
    </source>
</reference>
<feature type="chain" id="PRO_5019493800" evidence="1">
    <location>
        <begin position="23"/>
        <end position="54"/>
    </location>
</feature>
<dbReference type="PROSITE" id="PS51257">
    <property type="entry name" value="PROKAR_LIPOPROTEIN"/>
    <property type="match status" value="1"/>
</dbReference>
<evidence type="ECO:0000313" key="2">
    <source>
        <dbReference type="EMBL" id="VEB88581.1"/>
    </source>
</evidence>
<accession>A0A447UK86</accession>
<evidence type="ECO:0000256" key="1">
    <source>
        <dbReference type="SAM" id="SignalP"/>
    </source>
</evidence>